<dbReference type="AlphaFoldDB" id="A0A0H3X2K1"/>
<geneLocation type="plasmid" evidence="1 2">
    <name>pPF72-1</name>
</geneLocation>
<proteinExistence type="predicted"/>
<name>A0A0H3X2K1_9BURK</name>
<sequence>MPIKPSTHSAIAFMTRVAVQQTTQPRDERLPLRGDRYANTNTAEFRRHVRLKGPACKFFATFPYGAAVAPQTEDALEDAASRWWDTPNAHWVPMALAPNPDDFGHLCWREVKQHGGGKPSEMAQWLVSAYLAARTTPSEASLPTFPEVPLTPRLSGEENVPPSVRAMGLCSLPRFIEPGLAGLDEHCRPYTEHMFDPDPDYVARLIAGIHYVDSPDFDITQFDCIKRLYAIVAHGTRMCIAPRAFVVSPVDLPDQAAQQAHMAQCANHSLCFDRVHQQLLIKSRQGQVSVHPFKTDVDPARQKAFLKRLATRPNDALKLEILVNVFDGVTALLRDLATPHRVGIAATHGPGYSQAYFPDHRLPPDFAERSAPPEEDPHPLCTTWITTYRGTAAVVSTAFRSEAHMRAHYEFKLEKFGIRHLALFKSRMQTALIAGFVAEMVNAHPFTDGNNRVWTQIVLPHLLHRCGKSETILAVPNGFGAAVRYALNRAMVRKPDAPKPEDPKYNPHFHPDDYLPVSPGSDEYMVTMQPFALAIEDGQNYYQALCKLSPPSDGPITPDRWL</sequence>
<keyword evidence="2" id="KW-1185">Reference proteome</keyword>
<dbReference type="Proteomes" id="UP000035651">
    <property type="component" value="Plasmid pPF72-1"/>
</dbReference>
<accession>A0A0H3X2K1</accession>
<evidence type="ECO:0000313" key="1">
    <source>
        <dbReference type="EMBL" id="AKM33223.1"/>
    </source>
</evidence>
<dbReference type="OrthoDB" id="8945602at2"/>
<gene>
    <name evidence="1" type="ORF">AB870_23650</name>
</gene>
<keyword evidence="1" id="KW-0614">Plasmid</keyword>
<organism evidence="1 2">
    <name type="scientific">Pandoraea faecigallinarum</name>
    <dbReference type="NCBI Taxonomy" id="656179"/>
    <lineage>
        <taxon>Bacteria</taxon>
        <taxon>Pseudomonadati</taxon>
        <taxon>Pseudomonadota</taxon>
        <taxon>Betaproteobacteria</taxon>
        <taxon>Burkholderiales</taxon>
        <taxon>Burkholderiaceae</taxon>
        <taxon>Pandoraea</taxon>
    </lineage>
</organism>
<evidence type="ECO:0008006" key="3">
    <source>
        <dbReference type="Google" id="ProtNLM"/>
    </source>
</evidence>
<dbReference type="KEGG" id="pfg:AB870_23650"/>
<dbReference type="PATRIC" id="fig|656179.3.peg.5061"/>
<dbReference type="SUPFAM" id="SSF140931">
    <property type="entry name" value="Fic-like"/>
    <property type="match status" value="1"/>
</dbReference>
<dbReference type="InterPro" id="IPR036597">
    <property type="entry name" value="Fido-like_dom_sf"/>
</dbReference>
<dbReference type="RefSeq" id="WP_047909205.1">
    <property type="nucleotide sequence ID" value="NZ_CP011808.2"/>
</dbReference>
<protein>
    <recommendedName>
        <fullName evidence="3">Fido domain-containing protein</fullName>
    </recommendedName>
</protein>
<reference evidence="1" key="1">
    <citation type="submission" date="2016-06" db="EMBL/GenBank/DDBJ databases">
        <title>Complete Genome Sequence of Pandoraea faecigallinarum DSM-23572.</title>
        <authorList>
            <person name="Yong D."/>
            <person name="Ee R."/>
            <person name="Lim Y.-L."/>
            <person name="Yin W.-F."/>
            <person name="Chan K.-G."/>
        </authorList>
    </citation>
    <scope>NUCLEOTIDE SEQUENCE</scope>
    <source>
        <strain evidence="1">DSM 23572</strain>
        <plasmid evidence="1">pPF72-1</plasmid>
    </source>
</reference>
<evidence type="ECO:0000313" key="2">
    <source>
        <dbReference type="Proteomes" id="UP000035651"/>
    </source>
</evidence>
<dbReference type="EMBL" id="CP011808">
    <property type="protein sequence ID" value="AKM33223.1"/>
    <property type="molecule type" value="Genomic_DNA"/>
</dbReference>